<evidence type="ECO:0000259" key="1">
    <source>
        <dbReference type="Pfam" id="PF08423"/>
    </source>
</evidence>
<comment type="caution">
    <text evidence="2">The sequence shown here is derived from an EMBL/GenBank/DDBJ whole genome shotgun (WGS) entry which is preliminary data.</text>
</comment>
<gene>
    <name evidence="2" type="ORF">POTOM_036235</name>
</gene>
<dbReference type="EMBL" id="JAAWWB010000019">
    <property type="protein sequence ID" value="KAG6759746.1"/>
    <property type="molecule type" value="Genomic_DNA"/>
</dbReference>
<dbReference type="GO" id="GO:0000794">
    <property type="term" value="C:condensed nuclear chromosome"/>
    <property type="evidence" value="ECO:0007669"/>
    <property type="project" value="TreeGrafter"/>
</dbReference>
<evidence type="ECO:0000313" key="2">
    <source>
        <dbReference type="EMBL" id="KAG6759746.1"/>
    </source>
</evidence>
<dbReference type="GO" id="GO:0042148">
    <property type="term" value="P:DNA strand invasion"/>
    <property type="evidence" value="ECO:0007669"/>
    <property type="project" value="TreeGrafter"/>
</dbReference>
<dbReference type="GO" id="GO:0000150">
    <property type="term" value="F:DNA strand exchange activity"/>
    <property type="evidence" value="ECO:0007669"/>
    <property type="project" value="TreeGrafter"/>
</dbReference>
<name>A0A8X7YZ62_POPTO</name>
<feature type="domain" description="Rad51-like C-terminal" evidence="1">
    <location>
        <begin position="56"/>
        <end position="131"/>
    </location>
</feature>
<dbReference type="GO" id="GO:0007131">
    <property type="term" value="P:reciprocal meiotic recombination"/>
    <property type="evidence" value="ECO:0007669"/>
    <property type="project" value="TreeGrafter"/>
</dbReference>
<reference evidence="2" key="1">
    <citation type="journal article" date="2020" name="bioRxiv">
        <title>Hybrid origin of Populus tomentosa Carr. identified through genome sequencing and phylogenomic analysis.</title>
        <authorList>
            <person name="An X."/>
            <person name="Gao K."/>
            <person name="Chen Z."/>
            <person name="Li J."/>
            <person name="Yang X."/>
            <person name="Yang X."/>
            <person name="Zhou J."/>
            <person name="Guo T."/>
            <person name="Zhao T."/>
            <person name="Huang S."/>
            <person name="Miao D."/>
            <person name="Khan W.U."/>
            <person name="Rao P."/>
            <person name="Ye M."/>
            <person name="Lei B."/>
            <person name="Liao W."/>
            <person name="Wang J."/>
            <person name="Ji L."/>
            <person name="Li Y."/>
            <person name="Guo B."/>
            <person name="Mustafa N.S."/>
            <person name="Li S."/>
            <person name="Yun Q."/>
            <person name="Keller S.R."/>
            <person name="Mao J."/>
            <person name="Zhang R."/>
            <person name="Strauss S.H."/>
        </authorList>
    </citation>
    <scope>NUCLEOTIDE SEQUENCE</scope>
    <source>
        <strain evidence="2">GM15</strain>
        <tissue evidence="2">Leaf</tissue>
    </source>
</reference>
<feature type="domain" description="Rad51-like C-terminal" evidence="1">
    <location>
        <begin position="16"/>
        <end position="52"/>
    </location>
</feature>
<dbReference type="PANTHER" id="PTHR22942:SF39">
    <property type="entry name" value="DNA REPAIR PROTEIN RAD51 HOMOLOG 1"/>
    <property type="match status" value="1"/>
</dbReference>
<dbReference type="Pfam" id="PF08423">
    <property type="entry name" value="Rad51"/>
    <property type="match status" value="2"/>
</dbReference>
<dbReference type="InterPro" id="IPR013632">
    <property type="entry name" value="Rad51_C"/>
</dbReference>
<evidence type="ECO:0000313" key="3">
    <source>
        <dbReference type="Proteomes" id="UP000886885"/>
    </source>
</evidence>
<dbReference type="OrthoDB" id="10251254at2759"/>
<dbReference type="Proteomes" id="UP000886885">
    <property type="component" value="Chromosome 10A"/>
</dbReference>
<protein>
    <recommendedName>
        <fullName evidence="1">Rad51-like C-terminal domain-containing protein</fullName>
    </recommendedName>
</protein>
<dbReference type="GO" id="GO:0070192">
    <property type="term" value="P:chromosome organization involved in meiotic cell cycle"/>
    <property type="evidence" value="ECO:0007669"/>
    <property type="project" value="TreeGrafter"/>
</dbReference>
<dbReference type="GO" id="GO:0003697">
    <property type="term" value="F:single-stranded DNA binding"/>
    <property type="evidence" value="ECO:0007669"/>
    <property type="project" value="TreeGrafter"/>
</dbReference>
<dbReference type="GO" id="GO:0000730">
    <property type="term" value="P:DNA recombinase assembly"/>
    <property type="evidence" value="ECO:0007669"/>
    <property type="project" value="TreeGrafter"/>
</dbReference>
<accession>A0A8X7YZ62</accession>
<dbReference type="PANTHER" id="PTHR22942">
    <property type="entry name" value="RECA/RAD51/RADA DNA STRAND-PAIRING FAMILY MEMBER"/>
    <property type="match status" value="1"/>
</dbReference>
<dbReference type="GO" id="GO:0006312">
    <property type="term" value="P:mitotic recombination"/>
    <property type="evidence" value="ECO:0007669"/>
    <property type="project" value="TreeGrafter"/>
</dbReference>
<dbReference type="AlphaFoldDB" id="A0A8X7YZ62"/>
<dbReference type="GO" id="GO:0008094">
    <property type="term" value="F:ATP-dependent activity, acting on DNA"/>
    <property type="evidence" value="ECO:0007669"/>
    <property type="project" value="TreeGrafter"/>
</dbReference>
<proteinExistence type="predicted"/>
<keyword evidence="3" id="KW-1185">Reference proteome</keyword>
<dbReference type="GO" id="GO:0003690">
    <property type="term" value="F:double-stranded DNA binding"/>
    <property type="evidence" value="ECO:0007669"/>
    <property type="project" value="TreeGrafter"/>
</dbReference>
<sequence>MPFQVALSTPDESGLLSCRLPLDQGGGEGKAMSIDADGAFRPQRLFQIADRCHTVSSTALYRSDFSGRGELSARQVHLSKFHGNLQKCSSVWLLSSQNQVVAQVDGSAIFAGTQIKPIGVNIMARASTSRSVIPSNSPLKCEGFVLENS</sequence>
<organism evidence="2 3">
    <name type="scientific">Populus tomentosa</name>
    <name type="common">Chinese white poplar</name>
    <dbReference type="NCBI Taxonomy" id="118781"/>
    <lineage>
        <taxon>Eukaryota</taxon>
        <taxon>Viridiplantae</taxon>
        <taxon>Streptophyta</taxon>
        <taxon>Embryophyta</taxon>
        <taxon>Tracheophyta</taxon>
        <taxon>Spermatophyta</taxon>
        <taxon>Magnoliopsida</taxon>
        <taxon>eudicotyledons</taxon>
        <taxon>Gunneridae</taxon>
        <taxon>Pentapetalae</taxon>
        <taxon>rosids</taxon>
        <taxon>fabids</taxon>
        <taxon>Malpighiales</taxon>
        <taxon>Salicaceae</taxon>
        <taxon>Saliceae</taxon>
        <taxon>Populus</taxon>
    </lineage>
</organism>